<feature type="compositionally biased region" description="Basic residues" evidence="1">
    <location>
        <begin position="30"/>
        <end position="40"/>
    </location>
</feature>
<proteinExistence type="predicted"/>
<evidence type="ECO:0000313" key="2">
    <source>
        <dbReference type="EMBL" id="BAD54330.1"/>
    </source>
</evidence>
<organism evidence="2 3">
    <name type="scientific">Oryza sativa subsp. japonica</name>
    <name type="common">Rice</name>
    <dbReference type="NCBI Taxonomy" id="39947"/>
    <lineage>
        <taxon>Eukaryota</taxon>
        <taxon>Viridiplantae</taxon>
        <taxon>Streptophyta</taxon>
        <taxon>Embryophyta</taxon>
        <taxon>Tracheophyta</taxon>
        <taxon>Spermatophyta</taxon>
        <taxon>Magnoliopsida</taxon>
        <taxon>Liliopsida</taxon>
        <taxon>Poales</taxon>
        <taxon>Poaceae</taxon>
        <taxon>BOP clade</taxon>
        <taxon>Oryzoideae</taxon>
        <taxon>Oryzeae</taxon>
        <taxon>Oryzinae</taxon>
        <taxon>Oryza</taxon>
        <taxon>Oryza sativa</taxon>
    </lineage>
</organism>
<evidence type="ECO:0000256" key="1">
    <source>
        <dbReference type="SAM" id="MobiDB-lite"/>
    </source>
</evidence>
<sequence length="87" mass="9438">MRVFRTGHPMPLPPPAAARRPPGAAPPPATRRRARPRRPPPPHAAPPPAGPPDGKGRPARKGRVGGGEEEVEELEKRVREDRSEERG</sequence>
<dbReference type="AlphaFoldDB" id="Q5Z6T9"/>
<feature type="compositionally biased region" description="Pro residues" evidence="1">
    <location>
        <begin position="41"/>
        <end position="51"/>
    </location>
</feature>
<dbReference type="Proteomes" id="UP000000763">
    <property type="component" value="Chromosome 6"/>
</dbReference>
<feature type="compositionally biased region" description="Basic and acidic residues" evidence="1">
    <location>
        <begin position="74"/>
        <end position="87"/>
    </location>
</feature>
<feature type="region of interest" description="Disordered" evidence="1">
    <location>
        <begin position="1"/>
        <end position="87"/>
    </location>
</feature>
<reference evidence="3" key="1">
    <citation type="journal article" date="2005" name="Nature">
        <title>The map-based sequence of the rice genome.</title>
        <authorList>
            <consortium name="International rice genome sequencing project (IRGSP)"/>
            <person name="Matsumoto T."/>
            <person name="Wu J."/>
            <person name="Kanamori H."/>
            <person name="Katayose Y."/>
            <person name="Fujisawa M."/>
            <person name="Namiki N."/>
            <person name="Mizuno H."/>
            <person name="Yamamoto K."/>
            <person name="Antonio B.A."/>
            <person name="Baba T."/>
            <person name="Sakata K."/>
            <person name="Nagamura Y."/>
            <person name="Aoki H."/>
            <person name="Arikawa K."/>
            <person name="Arita K."/>
            <person name="Bito T."/>
            <person name="Chiden Y."/>
            <person name="Fujitsuka N."/>
            <person name="Fukunaka R."/>
            <person name="Hamada M."/>
            <person name="Harada C."/>
            <person name="Hayashi A."/>
            <person name="Hijishita S."/>
            <person name="Honda M."/>
            <person name="Hosokawa S."/>
            <person name="Ichikawa Y."/>
            <person name="Idonuma A."/>
            <person name="Iijima M."/>
            <person name="Ikeda M."/>
            <person name="Ikeno M."/>
            <person name="Ito K."/>
            <person name="Ito S."/>
            <person name="Ito T."/>
            <person name="Ito Y."/>
            <person name="Ito Y."/>
            <person name="Iwabuchi A."/>
            <person name="Kamiya K."/>
            <person name="Karasawa W."/>
            <person name="Kurita K."/>
            <person name="Katagiri S."/>
            <person name="Kikuta A."/>
            <person name="Kobayashi H."/>
            <person name="Kobayashi N."/>
            <person name="Machita K."/>
            <person name="Maehara T."/>
            <person name="Masukawa M."/>
            <person name="Mizubayashi T."/>
            <person name="Mukai Y."/>
            <person name="Nagasaki H."/>
            <person name="Nagata Y."/>
            <person name="Naito S."/>
            <person name="Nakashima M."/>
            <person name="Nakama Y."/>
            <person name="Nakamichi Y."/>
            <person name="Nakamura M."/>
            <person name="Meguro A."/>
            <person name="Negishi M."/>
            <person name="Ohta I."/>
            <person name="Ohta T."/>
            <person name="Okamoto M."/>
            <person name="Ono N."/>
            <person name="Saji S."/>
            <person name="Sakaguchi M."/>
            <person name="Sakai K."/>
            <person name="Shibata M."/>
            <person name="Shimokawa T."/>
            <person name="Song J."/>
            <person name="Takazaki Y."/>
            <person name="Terasawa K."/>
            <person name="Tsugane M."/>
            <person name="Tsuji K."/>
            <person name="Ueda S."/>
            <person name="Waki K."/>
            <person name="Yamagata H."/>
            <person name="Yamamoto M."/>
            <person name="Yamamoto S."/>
            <person name="Yamane H."/>
            <person name="Yoshiki S."/>
            <person name="Yoshihara R."/>
            <person name="Yukawa K."/>
            <person name="Zhong H."/>
            <person name="Yano M."/>
            <person name="Yuan Q."/>
            <person name="Ouyang S."/>
            <person name="Liu J."/>
            <person name="Jones K.M."/>
            <person name="Gansberger K."/>
            <person name="Moffat K."/>
            <person name="Hill J."/>
            <person name="Bera J."/>
            <person name="Fadrosh D."/>
            <person name="Jin S."/>
            <person name="Johri S."/>
            <person name="Kim M."/>
            <person name="Overton L."/>
            <person name="Reardon M."/>
            <person name="Tsitrin T."/>
            <person name="Vuong H."/>
            <person name="Weaver B."/>
            <person name="Ciecko A."/>
            <person name="Tallon L."/>
            <person name="Jackson J."/>
            <person name="Pai G."/>
            <person name="Aken S.V."/>
            <person name="Utterback T."/>
            <person name="Reidmuller S."/>
            <person name="Feldblyum T."/>
            <person name="Hsiao J."/>
            <person name="Zismann V."/>
            <person name="Iobst S."/>
            <person name="de Vazeille A.R."/>
            <person name="Buell C.R."/>
            <person name="Ying K."/>
            <person name="Li Y."/>
            <person name="Lu T."/>
            <person name="Huang Y."/>
            <person name="Zhao Q."/>
            <person name="Feng Q."/>
            <person name="Zhang L."/>
            <person name="Zhu J."/>
            <person name="Weng Q."/>
            <person name="Mu J."/>
            <person name="Lu Y."/>
            <person name="Fan D."/>
            <person name="Liu Y."/>
            <person name="Guan J."/>
            <person name="Zhang Y."/>
            <person name="Yu S."/>
            <person name="Liu X."/>
            <person name="Zhang Y."/>
            <person name="Hong G."/>
            <person name="Han B."/>
            <person name="Choisne N."/>
            <person name="Demange N."/>
            <person name="Orjeda G."/>
            <person name="Samain S."/>
            <person name="Cattolico L."/>
            <person name="Pelletier E."/>
            <person name="Couloux A."/>
            <person name="Segurens B."/>
            <person name="Wincker P."/>
            <person name="D'Hont A."/>
            <person name="Scarpelli C."/>
            <person name="Weissenbach J."/>
            <person name="Salanoubat M."/>
            <person name="Quetier F."/>
            <person name="Yu Y."/>
            <person name="Kim H.R."/>
            <person name="Rambo T."/>
            <person name="Currie J."/>
            <person name="Collura K."/>
            <person name="Luo M."/>
            <person name="Yang T."/>
            <person name="Ammiraju J.S.S."/>
            <person name="Engler F."/>
            <person name="Soderlund C."/>
            <person name="Wing R.A."/>
            <person name="Palmer L.E."/>
            <person name="de la Bastide M."/>
            <person name="Spiegel L."/>
            <person name="Nascimento L."/>
            <person name="Zutavern T."/>
            <person name="O'Shaughnessy A."/>
            <person name="Dike S."/>
            <person name="Dedhia N."/>
            <person name="Preston R."/>
            <person name="Balija V."/>
            <person name="McCombie W.R."/>
            <person name="Chow T."/>
            <person name="Chen H."/>
            <person name="Chung M."/>
            <person name="Chen C."/>
            <person name="Shaw J."/>
            <person name="Wu H."/>
            <person name="Hsiao K."/>
            <person name="Chao Y."/>
            <person name="Chu M."/>
            <person name="Cheng C."/>
            <person name="Hour A."/>
            <person name="Lee P."/>
            <person name="Lin S."/>
            <person name="Lin Y."/>
            <person name="Liou J."/>
            <person name="Liu S."/>
            <person name="Hsing Y."/>
            <person name="Raghuvanshi S."/>
            <person name="Mohanty A."/>
            <person name="Bharti A.K."/>
            <person name="Gaur A."/>
            <person name="Gupta V."/>
            <person name="Kumar D."/>
            <person name="Ravi V."/>
            <person name="Vij S."/>
            <person name="Kapur A."/>
            <person name="Khurana P."/>
            <person name="Khurana P."/>
            <person name="Khurana J.P."/>
            <person name="Tyagi A.K."/>
            <person name="Gaikwad K."/>
            <person name="Singh A."/>
            <person name="Dalal V."/>
            <person name="Srivastava S."/>
            <person name="Dixit A."/>
            <person name="Pal A.K."/>
            <person name="Ghazi I.A."/>
            <person name="Yadav M."/>
            <person name="Pandit A."/>
            <person name="Bhargava A."/>
            <person name="Sureshbabu K."/>
            <person name="Batra K."/>
            <person name="Sharma T.R."/>
            <person name="Mohapatra T."/>
            <person name="Singh N.K."/>
            <person name="Messing J."/>
            <person name="Nelson A.B."/>
            <person name="Fuks G."/>
            <person name="Kavchok S."/>
            <person name="Keizer G."/>
            <person name="Linton E."/>
            <person name="Llaca V."/>
            <person name="Song R."/>
            <person name="Tanyolac B."/>
            <person name="Young S."/>
            <person name="Ho-Il K."/>
            <person name="Hahn J.H."/>
            <person name="Sangsakoo G."/>
            <person name="Vanavichit A."/>
            <person name="de Mattos Luiz.A.T."/>
            <person name="Zimmer P.D."/>
            <person name="Malone G."/>
            <person name="Dellagostin O."/>
            <person name="de Oliveira A.C."/>
            <person name="Bevan M."/>
            <person name="Bancroft I."/>
            <person name="Minx P."/>
            <person name="Cordum H."/>
            <person name="Wilson R."/>
            <person name="Cheng Z."/>
            <person name="Jin W."/>
            <person name="Jiang J."/>
            <person name="Leong S.A."/>
            <person name="Iwama H."/>
            <person name="Gojobori T."/>
            <person name="Itoh T."/>
            <person name="Niimura Y."/>
            <person name="Fujii Y."/>
            <person name="Habara T."/>
            <person name="Sakai H."/>
            <person name="Sato Y."/>
            <person name="Wilson G."/>
            <person name="Kumar K."/>
            <person name="McCouch S."/>
            <person name="Juretic N."/>
            <person name="Hoen D."/>
            <person name="Wright S."/>
            <person name="Bruskiewich R."/>
            <person name="Bureau T."/>
            <person name="Miyao A."/>
            <person name="Hirochika H."/>
            <person name="Nishikawa T."/>
            <person name="Kadowaki K."/>
            <person name="Sugiura M."/>
            <person name="Burr B."/>
            <person name="Sasaki T."/>
        </authorList>
    </citation>
    <scope>NUCLEOTIDE SEQUENCE [LARGE SCALE GENOMIC DNA]</scope>
    <source>
        <strain evidence="3">cv. Nipponbare</strain>
    </source>
</reference>
<name>Q5Z6T9_ORYSJ</name>
<evidence type="ECO:0000313" key="3">
    <source>
        <dbReference type="Proteomes" id="UP000000763"/>
    </source>
</evidence>
<dbReference type="EMBL" id="AP004818">
    <property type="protein sequence ID" value="BAD54330.1"/>
    <property type="molecule type" value="Genomic_DNA"/>
</dbReference>
<protein>
    <submittedName>
        <fullName evidence="2">Uncharacterized protein</fullName>
    </submittedName>
</protein>
<accession>Q5Z6T9</accession>
<reference evidence="3" key="2">
    <citation type="journal article" date="2008" name="Nucleic Acids Res.">
        <title>The rice annotation project database (RAP-DB): 2008 update.</title>
        <authorList>
            <consortium name="The rice annotation project (RAP)"/>
        </authorList>
    </citation>
    <scope>GENOME REANNOTATION</scope>
    <source>
        <strain evidence="3">cv. Nipponbare</strain>
    </source>
</reference>
<gene>
    <name evidence="2" type="primary">P0551A03.36</name>
</gene>